<comment type="caution">
    <text evidence="6">The sequence shown here is derived from an EMBL/GenBank/DDBJ whole genome shotgun (WGS) entry which is preliminary data.</text>
</comment>
<sequence length="561" mass="58302">MATGDVDPADQWVRDPATGEYQLRSPGDTRPMEIVPAPPVPAQSGGHGHGRGGAGGGGGRSGGGGGGGRSGGRPGGRAARRRGGKGGRAGKRRVLPWVAGTVAFVLIGGAAAAYGVYQHFNGNINSMDVHPGGSRADDDHGPLNILILGTDSRKGLGSTYGDTGSVGHADTTILLHVSADRSNATAVSIPRDLITDVPECQTGNKTIPGSKNVQFNTSLGQDDRDPGCTWKTTEQLMGITINHFMMVNFEAVKTLSDAVGGVPVCAAHDIDDPKSHLHMTAGRHIVKGDQALAFVRTRHSVGFGGDLTRIPLQQQFLSSLIRKIKSNGTLTDPTKLWSLADAATKALTVDSGIGSIAKLEGLARDLGDVDTKNITFATVPVIDDPNNKNWVVLKPGDAQSLFRMVREDESLTAVKKKKAAAAKKAAANGPAARVAKANAAAAAEVRVKVVNGSGVIGQAQETIDWMQNQKGYRLSSNGLNAAPRPATTLVYAPGQEAEAKRLVEDFGLPDSALKPSASAGQQLVLTLGKDFTSPGTPVQAPKKAPADLQHVQANDTNQCAK</sequence>
<proteinExistence type="inferred from homology"/>
<dbReference type="AlphaFoldDB" id="A0A1J7BIX2"/>
<feature type="transmembrane region" description="Helical" evidence="3">
    <location>
        <begin position="94"/>
        <end position="117"/>
    </location>
</feature>
<feature type="region of interest" description="Disordered" evidence="2">
    <location>
        <begin position="1"/>
        <end position="90"/>
    </location>
</feature>
<keyword evidence="7" id="KW-1185">Reference proteome</keyword>
<dbReference type="NCBIfam" id="TIGR00350">
    <property type="entry name" value="lytR_cpsA_psr"/>
    <property type="match status" value="1"/>
</dbReference>
<evidence type="ECO:0000259" key="4">
    <source>
        <dbReference type="Pfam" id="PF03816"/>
    </source>
</evidence>
<organism evidence="6 7">
    <name type="scientific">Mangrovactinospora gilvigrisea</name>
    <dbReference type="NCBI Taxonomy" id="1428644"/>
    <lineage>
        <taxon>Bacteria</taxon>
        <taxon>Bacillati</taxon>
        <taxon>Actinomycetota</taxon>
        <taxon>Actinomycetes</taxon>
        <taxon>Kitasatosporales</taxon>
        <taxon>Streptomycetaceae</taxon>
        <taxon>Mangrovactinospora</taxon>
    </lineage>
</organism>
<keyword evidence="3" id="KW-0472">Membrane</keyword>
<dbReference type="InterPro" id="IPR004474">
    <property type="entry name" value="LytR_CpsA_psr"/>
</dbReference>
<dbReference type="EMBL" id="MLCF01000017">
    <property type="protein sequence ID" value="OIV38623.1"/>
    <property type="molecule type" value="Genomic_DNA"/>
</dbReference>
<dbReference type="InterPro" id="IPR027381">
    <property type="entry name" value="LytR/CpsA/Psr_C"/>
</dbReference>
<dbReference type="PANTHER" id="PTHR33392:SF6">
    <property type="entry name" value="POLYISOPRENYL-TEICHOIC ACID--PEPTIDOGLYCAN TEICHOIC ACID TRANSFERASE TAGU"/>
    <property type="match status" value="1"/>
</dbReference>
<feature type="domain" description="LytR/CpsA/Psr regulator C-terminal" evidence="5">
    <location>
        <begin position="444"/>
        <end position="531"/>
    </location>
</feature>
<dbReference type="Gene3D" id="3.40.630.190">
    <property type="entry name" value="LCP protein"/>
    <property type="match status" value="1"/>
</dbReference>
<evidence type="ECO:0000313" key="6">
    <source>
        <dbReference type="EMBL" id="OIV38623.1"/>
    </source>
</evidence>
<evidence type="ECO:0000256" key="3">
    <source>
        <dbReference type="SAM" id="Phobius"/>
    </source>
</evidence>
<feature type="domain" description="Cell envelope-related transcriptional attenuator" evidence="4">
    <location>
        <begin position="168"/>
        <end position="326"/>
    </location>
</feature>
<keyword evidence="3" id="KW-1133">Transmembrane helix</keyword>
<feature type="compositionally biased region" description="Polar residues" evidence="2">
    <location>
        <begin position="551"/>
        <end position="561"/>
    </location>
</feature>
<evidence type="ECO:0000256" key="2">
    <source>
        <dbReference type="SAM" id="MobiDB-lite"/>
    </source>
</evidence>
<feature type="compositionally biased region" description="Basic residues" evidence="2">
    <location>
        <begin position="78"/>
        <end position="90"/>
    </location>
</feature>
<protein>
    <submittedName>
        <fullName evidence="6">LytR family transcriptional regulator</fullName>
    </submittedName>
</protein>
<evidence type="ECO:0000259" key="5">
    <source>
        <dbReference type="Pfam" id="PF13399"/>
    </source>
</evidence>
<dbReference type="Pfam" id="PF03816">
    <property type="entry name" value="LytR_cpsA_psr"/>
    <property type="match status" value="1"/>
</dbReference>
<evidence type="ECO:0000313" key="7">
    <source>
        <dbReference type="Proteomes" id="UP000243342"/>
    </source>
</evidence>
<dbReference type="Pfam" id="PF13399">
    <property type="entry name" value="LytR_C"/>
    <property type="match status" value="1"/>
</dbReference>
<feature type="compositionally biased region" description="Gly residues" evidence="2">
    <location>
        <begin position="45"/>
        <end position="75"/>
    </location>
</feature>
<dbReference type="STRING" id="1428644.BIV57_05070"/>
<accession>A0A1J7BIX2</accession>
<dbReference type="RefSeq" id="WP_071655442.1">
    <property type="nucleotide sequence ID" value="NZ_MLCF01000017.1"/>
</dbReference>
<dbReference type="InterPro" id="IPR050922">
    <property type="entry name" value="LytR/CpsA/Psr_CW_biosynth"/>
</dbReference>
<evidence type="ECO:0000256" key="1">
    <source>
        <dbReference type="ARBA" id="ARBA00006068"/>
    </source>
</evidence>
<feature type="region of interest" description="Disordered" evidence="2">
    <location>
        <begin position="530"/>
        <end position="561"/>
    </location>
</feature>
<keyword evidence="3" id="KW-0812">Transmembrane</keyword>
<reference evidence="6 7" key="1">
    <citation type="submission" date="2016-10" db="EMBL/GenBank/DDBJ databases">
        <title>Genome sequence of Streptomyces gilvigriseus MUSC 26.</title>
        <authorList>
            <person name="Lee L.-H."/>
            <person name="Ser H.-L."/>
        </authorList>
    </citation>
    <scope>NUCLEOTIDE SEQUENCE [LARGE SCALE GENOMIC DNA]</scope>
    <source>
        <strain evidence="6 7">MUSC 26</strain>
    </source>
</reference>
<comment type="similarity">
    <text evidence="1">Belongs to the LytR/CpsA/Psr (LCP) family.</text>
</comment>
<dbReference type="Gene3D" id="3.30.70.2390">
    <property type="match status" value="1"/>
</dbReference>
<dbReference type="PANTHER" id="PTHR33392">
    <property type="entry name" value="POLYISOPRENYL-TEICHOIC ACID--PEPTIDOGLYCAN TEICHOIC ACID TRANSFERASE TAGU"/>
    <property type="match status" value="1"/>
</dbReference>
<name>A0A1J7BIX2_9ACTN</name>
<dbReference type="Proteomes" id="UP000243342">
    <property type="component" value="Unassembled WGS sequence"/>
</dbReference>
<gene>
    <name evidence="6" type="ORF">BIV57_05070</name>
</gene>